<feature type="region of interest" description="Disordered" evidence="2">
    <location>
        <begin position="1"/>
        <end position="232"/>
    </location>
</feature>
<dbReference type="GO" id="GO:0051315">
    <property type="term" value="P:attachment of mitotic spindle microtubules to kinetochore"/>
    <property type="evidence" value="ECO:0007669"/>
    <property type="project" value="TreeGrafter"/>
</dbReference>
<reference evidence="4 5" key="1">
    <citation type="journal article" date="2017" name="Biotechnol. Biofuels">
        <title>Differential beta-glucosidase expression as a function of carbon source availability in Talaromyces amestolkiae: a genomic and proteomic approach.</title>
        <authorList>
            <person name="de Eugenio L.I."/>
            <person name="Mendez-Liter J.A."/>
            <person name="Nieto-Dominguez M."/>
            <person name="Alonso L."/>
            <person name="Gil-Munoz J."/>
            <person name="Barriuso J."/>
            <person name="Prieto A."/>
            <person name="Martinez M.J."/>
        </authorList>
    </citation>
    <scope>NUCLEOTIDE SEQUENCE [LARGE SCALE GENOMIC DNA]</scope>
    <source>
        <strain evidence="4 5">CIB</strain>
    </source>
</reference>
<feature type="compositionally biased region" description="Polar residues" evidence="2">
    <location>
        <begin position="211"/>
        <end position="221"/>
    </location>
</feature>
<evidence type="ECO:0000259" key="3">
    <source>
        <dbReference type="Pfam" id="PF12539"/>
    </source>
</evidence>
<protein>
    <recommendedName>
        <fullName evidence="3">Monopolin complex subunit Csm1/Pcs1 C-terminal domain-containing protein</fullName>
    </recommendedName>
</protein>
<accession>A0A364LD17</accession>
<dbReference type="GO" id="GO:1990644">
    <property type="term" value="F:microtubule site clamp"/>
    <property type="evidence" value="ECO:0007669"/>
    <property type="project" value="TreeGrafter"/>
</dbReference>
<dbReference type="GO" id="GO:0072686">
    <property type="term" value="C:mitotic spindle"/>
    <property type="evidence" value="ECO:0007669"/>
    <property type="project" value="TreeGrafter"/>
</dbReference>
<dbReference type="STRING" id="1196081.A0A364LD17"/>
<proteinExistence type="predicted"/>
<dbReference type="FunFam" id="3.90.1150.80:FF:000001">
    <property type="entry name" value="Chromosome segregation protein (Pcs1)"/>
    <property type="match status" value="1"/>
</dbReference>
<evidence type="ECO:0000256" key="1">
    <source>
        <dbReference type="SAM" id="Coils"/>
    </source>
</evidence>
<dbReference type="CDD" id="cd23787">
    <property type="entry name" value="RWD_CSM1"/>
    <property type="match status" value="1"/>
</dbReference>
<dbReference type="EMBL" id="MIKG01000026">
    <property type="protein sequence ID" value="RAO73710.1"/>
    <property type="molecule type" value="Genomic_DNA"/>
</dbReference>
<sequence>MPKRKAPTRISGLVDSDDEIADNAVASHSESHDERPAKKARGRPKSTGVKVDEQPVASKAARTSSAAPVKQNSTMKRVPNRGRPRATAAKLDGIDEDTEDGLQTEDDSLQESAHEEQVAVPEVSPVKKRRGRPRESDSNAKQTHVTEDGEFEYTPTGSRQFKPVEETSKPVKPRGRQRKSDLAEETVIPDSQNPTSDVLIDEVQPSDKRSSISSPLKSLTNGERPGRKRPTVTFADTVEKASSDPDLRRKLGDMTKKYETLEVKYRNLREIGVVEANANFEKIRKQCESATNASKKLVDSLKEELAAQKVLGKESRNLQKQLREREKEVTGLQSQVGDLSTQLSTAQTEIKALQTKLAAARNNSVPNDASNNKVPGSAVKSVANRNAAAGAAAEAAQAAHLAQLKEDLYSDLSGLIIRNVKKRDSDYLYDCIQTGANGTLHFKLAVAHDGNGNMAPNFDTTEFHYMPLLDSNRDADLVEILPDYLTVDITFSRQNASKFYNRVIDSLTKRPVDSVE</sequence>
<dbReference type="PANTHER" id="PTHR28006">
    <property type="entry name" value="MONOPOLIN COMPLEX SUBUNIT CSM1"/>
    <property type="match status" value="1"/>
</dbReference>
<dbReference type="GO" id="GO:0033551">
    <property type="term" value="C:monopolin complex"/>
    <property type="evidence" value="ECO:0007669"/>
    <property type="project" value="InterPro"/>
</dbReference>
<feature type="compositionally biased region" description="Acidic residues" evidence="2">
    <location>
        <begin position="94"/>
        <end position="109"/>
    </location>
</feature>
<evidence type="ECO:0000313" key="5">
    <source>
        <dbReference type="Proteomes" id="UP000249363"/>
    </source>
</evidence>
<dbReference type="AlphaFoldDB" id="A0A364LD17"/>
<dbReference type="RefSeq" id="XP_040738224.1">
    <property type="nucleotide sequence ID" value="XM_040882669.1"/>
</dbReference>
<dbReference type="GO" id="GO:0005730">
    <property type="term" value="C:nucleolus"/>
    <property type="evidence" value="ECO:0007669"/>
    <property type="project" value="TreeGrafter"/>
</dbReference>
<dbReference type="Proteomes" id="UP000249363">
    <property type="component" value="Unassembled WGS sequence"/>
</dbReference>
<dbReference type="PANTHER" id="PTHR28006:SF1">
    <property type="entry name" value="MONOPOLIN COMPLEX SUBUNIT CSM1"/>
    <property type="match status" value="1"/>
</dbReference>
<evidence type="ECO:0000256" key="2">
    <source>
        <dbReference type="SAM" id="MobiDB-lite"/>
    </source>
</evidence>
<dbReference type="InterPro" id="IPR020981">
    <property type="entry name" value="Csm1/Pcs1_C"/>
</dbReference>
<dbReference type="Pfam" id="PF12539">
    <property type="entry name" value="Csm1"/>
    <property type="match status" value="1"/>
</dbReference>
<name>A0A364LD17_TALAM</name>
<gene>
    <name evidence="4" type="ORF">BHQ10_009722</name>
</gene>
<evidence type="ECO:0000313" key="4">
    <source>
        <dbReference type="EMBL" id="RAO73710.1"/>
    </source>
</evidence>
<organism evidence="4 5">
    <name type="scientific">Talaromyces amestolkiae</name>
    <dbReference type="NCBI Taxonomy" id="1196081"/>
    <lineage>
        <taxon>Eukaryota</taxon>
        <taxon>Fungi</taxon>
        <taxon>Dikarya</taxon>
        <taxon>Ascomycota</taxon>
        <taxon>Pezizomycotina</taxon>
        <taxon>Eurotiomycetes</taxon>
        <taxon>Eurotiomycetidae</taxon>
        <taxon>Eurotiales</taxon>
        <taxon>Trichocomaceae</taxon>
        <taxon>Talaromyces</taxon>
        <taxon>Talaromyces sect. Talaromyces</taxon>
    </lineage>
</organism>
<dbReference type="InterPro" id="IPR038608">
    <property type="entry name" value="Csm1/Pcs1_C_sf"/>
</dbReference>
<feature type="compositionally biased region" description="Polar residues" evidence="2">
    <location>
        <begin position="61"/>
        <end position="75"/>
    </location>
</feature>
<dbReference type="Gene3D" id="3.90.1150.80">
    <property type="match status" value="1"/>
</dbReference>
<feature type="domain" description="Monopolin complex subunit Csm1/Pcs1 C-terminal" evidence="3">
    <location>
        <begin position="403"/>
        <end position="494"/>
    </location>
</feature>
<dbReference type="GO" id="GO:0034506">
    <property type="term" value="C:chromosome, centromeric core domain"/>
    <property type="evidence" value="ECO:0007669"/>
    <property type="project" value="TreeGrafter"/>
</dbReference>
<dbReference type="GO" id="GO:0045144">
    <property type="term" value="P:meiotic sister chromatid segregation"/>
    <property type="evidence" value="ECO:0007669"/>
    <property type="project" value="TreeGrafter"/>
</dbReference>
<comment type="caution">
    <text evidence="4">The sequence shown here is derived from an EMBL/GenBank/DDBJ whole genome shotgun (WGS) entry which is preliminary data.</text>
</comment>
<feature type="coiled-coil region" evidence="1">
    <location>
        <begin position="251"/>
        <end position="363"/>
    </location>
</feature>
<dbReference type="GeneID" id="63798936"/>
<dbReference type="InterPro" id="IPR040349">
    <property type="entry name" value="Csm1/Pcs1"/>
</dbReference>
<dbReference type="OrthoDB" id="2431049at2759"/>
<keyword evidence="1" id="KW-0175">Coiled coil</keyword>
<keyword evidence="5" id="KW-1185">Reference proteome</keyword>